<proteinExistence type="predicted"/>
<keyword evidence="2" id="KW-1185">Reference proteome</keyword>
<name>A0A392T4L9_9FABA</name>
<sequence length="86" mass="9670">NIGTIFPRICSRILVLRRIGRSASPARRGGFAPRGGGALSQCIRLRSNSWAIGYRSPTSRRRSLGTCGLARHSITPTLWRFYERLR</sequence>
<evidence type="ECO:0000313" key="2">
    <source>
        <dbReference type="Proteomes" id="UP000265520"/>
    </source>
</evidence>
<feature type="non-terminal residue" evidence="1">
    <location>
        <position position="1"/>
    </location>
</feature>
<dbReference type="AlphaFoldDB" id="A0A392T4L9"/>
<protein>
    <submittedName>
        <fullName evidence="1">Uncharacterized protein</fullName>
    </submittedName>
</protein>
<comment type="caution">
    <text evidence="1">The sequence shown here is derived from an EMBL/GenBank/DDBJ whole genome shotgun (WGS) entry which is preliminary data.</text>
</comment>
<dbReference type="Proteomes" id="UP000265520">
    <property type="component" value="Unassembled WGS sequence"/>
</dbReference>
<reference evidence="1 2" key="1">
    <citation type="journal article" date="2018" name="Front. Plant Sci.">
        <title>Red Clover (Trifolium pratense) and Zigzag Clover (T. medium) - A Picture of Genomic Similarities and Differences.</title>
        <authorList>
            <person name="Dluhosova J."/>
            <person name="Istvanek J."/>
            <person name="Nedelnik J."/>
            <person name="Repkova J."/>
        </authorList>
    </citation>
    <scope>NUCLEOTIDE SEQUENCE [LARGE SCALE GENOMIC DNA]</scope>
    <source>
        <strain evidence="2">cv. 10/8</strain>
        <tissue evidence="1">Leaf</tissue>
    </source>
</reference>
<dbReference type="EMBL" id="LXQA010490962">
    <property type="protein sequence ID" value="MCI55116.1"/>
    <property type="molecule type" value="Genomic_DNA"/>
</dbReference>
<accession>A0A392T4L9</accession>
<evidence type="ECO:0000313" key="1">
    <source>
        <dbReference type="EMBL" id="MCI55116.1"/>
    </source>
</evidence>
<organism evidence="1 2">
    <name type="scientific">Trifolium medium</name>
    <dbReference type="NCBI Taxonomy" id="97028"/>
    <lineage>
        <taxon>Eukaryota</taxon>
        <taxon>Viridiplantae</taxon>
        <taxon>Streptophyta</taxon>
        <taxon>Embryophyta</taxon>
        <taxon>Tracheophyta</taxon>
        <taxon>Spermatophyta</taxon>
        <taxon>Magnoliopsida</taxon>
        <taxon>eudicotyledons</taxon>
        <taxon>Gunneridae</taxon>
        <taxon>Pentapetalae</taxon>
        <taxon>rosids</taxon>
        <taxon>fabids</taxon>
        <taxon>Fabales</taxon>
        <taxon>Fabaceae</taxon>
        <taxon>Papilionoideae</taxon>
        <taxon>50 kb inversion clade</taxon>
        <taxon>NPAAA clade</taxon>
        <taxon>Hologalegina</taxon>
        <taxon>IRL clade</taxon>
        <taxon>Trifolieae</taxon>
        <taxon>Trifolium</taxon>
    </lineage>
</organism>